<evidence type="ECO:0000259" key="1">
    <source>
        <dbReference type="PROSITE" id="PS00028"/>
    </source>
</evidence>
<gene>
    <name evidence="2" type="ORF">D9615_001023</name>
</gene>
<sequence length="177" mass="19470">MTSNLQAHLNSSVHSPRDVPCRGKGCTLTFVSPSAMLLHLESGTCCSGITRGLINDKIRQLDRNNIITDPSRMIAGPSGARDEVTYYATGASWNGRGFECYLCHGTYSSLRALNQHLASPRHQDKIYVCPLSTCRVRFTALSALCQHIESERCGVSKFRAVKNTMDSIVGQMGRLTF</sequence>
<proteinExistence type="predicted"/>
<dbReference type="Gene3D" id="3.30.160.60">
    <property type="entry name" value="Classic Zinc Finger"/>
    <property type="match status" value="1"/>
</dbReference>
<keyword evidence="3" id="KW-1185">Reference proteome</keyword>
<dbReference type="EMBL" id="JAACJP010000004">
    <property type="protein sequence ID" value="KAF5385017.1"/>
    <property type="molecule type" value="Genomic_DNA"/>
</dbReference>
<evidence type="ECO:0000313" key="2">
    <source>
        <dbReference type="EMBL" id="KAF5385017.1"/>
    </source>
</evidence>
<comment type="caution">
    <text evidence="2">The sequence shown here is derived from an EMBL/GenBank/DDBJ whole genome shotgun (WGS) entry which is preliminary data.</text>
</comment>
<dbReference type="PROSITE" id="PS00028">
    <property type="entry name" value="ZINC_FINGER_C2H2_1"/>
    <property type="match status" value="1"/>
</dbReference>
<dbReference type="Pfam" id="PF12874">
    <property type="entry name" value="zf-met"/>
    <property type="match status" value="1"/>
</dbReference>
<name>A0A8H5HKL5_9AGAR</name>
<accession>A0A8H5HKL5</accession>
<evidence type="ECO:0000313" key="3">
    <source>
        <dbReference type="Proteomes" id="UP000565441"/>
    </source>
</evidence>
<feature type="domain" description="C2H2-type" evidence="1">
    <location>
        <begin position="100"/>
        <end position="122"/>
    </location>
</feature>
<dbReference type="AlphaFoldDB" id="A0A8H5HKL5"/>
<dbReference type="Proteomes" id="UP000565441">
    <property type="component" value="Unassembled WGS sequence"/>
</dbReference>
<protein>
    <recommendedName>
        <fullName evidence="1">C2H2-type domain-containing protein</fullName>
    </recommendedName>
</protein>
<dbReference type="OrthoDB" id="6077919at2759"/>
<organism evidence="2 3">
    <name type="scientific">Tricholomella constricta</name>
    <dbReference type="NCBI Taxonomy" id="117010"/>
    <lineage>
        <taxon>Eukaryota</taxon>
        <taxon>Fungi</taxon>
        <taxon>Dikarya</taxon>
        <taxon>Basidiomycota</taxon>
        <taxon>Agaricomycotina</taxon>
        <taxon>Agaricomycetes</taxon>
        <taxon>Agaricomycetidae</taxon>
        <taxon>Agaricales</taxon>
        <taxon>Tricholomatineae</taxon>
        <taxon>Lyophyllaceae</taxon>
        <taxon>Tricholomella</taxon>
    </lineage>
</organism>
<reference evidence="2 3" key="1">
    <citation type="journal article" date="2020" name="ISME J.">
        <title>Uncovering the hidden diversity of litter-decomposition mechanisms in mushroom-forming fungi.</title>
        <authorList>
            <person name="Floudas D."/>
            <person name="Bentzer J."/>
            <person name="Ahren D."/>
            <person name="Johansson T."/>
            <person name="Persson P."/>
            <person name="Tunlid A."/>
        </authorList>
    </citation>
    <scope>NUCLEOTIDE SEQUENCE [LARGE SCALE GENOMIC DNA]</scope>
    <source>
        <strain evidence="2 3">CBS 661.87</strain>
    </source>
</reference>
<dbReference type="InterPro" id="IPR013087">
    <property type="entry name" value="Znf_C2H2_type"/>
</dbReference>